<dbReference type="EMBL" id="BAAAUV010000039">
    <property type="protein sequence ID" value="GAA3239952.1"/>
    <property type="molecule type" value="Genomic_DNA"/>
</dbReference>
<organism evidence="3 4">
    <name type="scientific">Actinocorallia longicatena</name>
    <dbReference type="NCBI Taxonomy" id="111803"/>
    <lineage>
        <taxon>Bacteria</taxon>
        <taxon>Bacillati</taxon>
        <taxon>Actinomycetota</taxon>
        <taxon>Actinomycetes</taxon>
        <taxon>Streptosporangiales</taxon>
        <taxon>Thermomonosporaceae</taxon>
        <taxon>Actinocorallia</taxon>
    </lineage>
</organism>
<dbReference type="Pfam" id="PF19493">
    <property type="entry name" value="Trypco1"/>
    <property type="match status" value="1"/>
</dbReference>
<feature type="domain" description="Trypsin-co-occurring" evidence="2">
    <location>
        <begin position="9"/>
        <end position="109"/>
    </location>
</feature>
<feature type="region of interest" description="Disordered" evidence="1">
    <location>
        <begin position="112"/>
        <end position="131"/>
    </location>
</feature>
<protein>
    <recommendedName>
        <fullName evidence="2">Trypsin-co-occurring domain-containing protein</fullName>
    </recommendedName>
</protein>
<comment type="caution">
    <text evidence="3">The sequence shown here is derived from an EMBL/GenBank/DDBJ whole genome shotgun (WGS) entry which is preliminary data.</text>
</comment>
<proteinExistence type="predicted"/>
<keyword evidence="4" id="KW-1185">Reference proteome</keyword>
<evidence type="ECO:0000313" key="3">
    <source>
        <dbReference type="EMBL" id="GAA3239952.1"/>
    </source>
</evidence>
<accession>A0ABP6QMR6</accession>
<evidence type="ECO:0000313" key="4">
    <source>
        <dbReference type="Proteomes" id="UP001501237"/>
    </source>
</evidence>
<dbReference type="InterPro" id="IPR045794">
    <property type="entry name" value="Trypco1"/>
</dbReference>
<dbReference type="RefSeq" id="WP_344838762.1">
    <property type="nucleotide sequence ID" value="NZ_BAAAUV010000039.1"/>
</dbReference>
<evidence type="ECO:0000259" key="2">
    <source>
        <dbReference type="Pfam" id="PF19493"/>
    </source>
</evidence>
<reference evidence="4" key="1">
    <citation type="journal article" date="2019" name="Int. J. Syst. Evol. Microbiol.">
        <title>The Global Catalogue of Microorganisms (GCM) 10K type strain sequencing project: providing services to taxonomists for standard genome sequencing and annotation.</title>
        <authorList>
            <consortium name="The Broad Institute Genomics Platform"/>
            <consortium name="The Broad Institute Genome Sequencing Center for Infectious Disease"/>
            <person name="Wu L."/>
            <person name="Ma J."/>
        </authorList>
    </citation>
    <scope>NUCLEOTIDE SEQUENCE [LARGE SCALE GENOMIC DNA]</scope>
    <source>
        <strain evidence="4">JCM 9377</strain>
    </source>
</reference>
<dbReference type="NCBIfam" id="NF041216">
    <property type="entry name" value="CU044_2847_fam"/>
    <property type="match status" value="1"/>
</dbReference>
<dbReference type="Proteomes" id="UP001501237">
    <property type="component" value="Unassembled WGS sequence"/>
</dbReference>
<gene>
    <name evidence="3" type="ORF">GCM10010468_76410</name>
</gene>
<name>A0ABP6QMR6_9ACTN</name>
<evidence type="ECO:0000256" key="1">
    <source>
        <dbReference type="SAM" id="MobiDB-lite"/>
    </source>
</evidence>
<feature type="compositionally biased region" description="Acidic residues" evidence="1">
    <location>
        <begin position="122"/>
        <end position="131"/>
    </location>
</feature>
<sequence length="131" mass="13789">MASVLMRVPLGDGSGEFMVAEVDAQELDSVELVAHDSDGRIVQAAHSLAEAFNRIEPALGMIVTRLRDAARAPDEISVGFGLKLGGETGLIFAKGKAETSFTVTVTWTKQPDETLSTAATGGDEEDEPDPS</sequence>